<dbReference type="GO" id="GO:0015627">
    <property type="term" value="C:type II protein secretion system complex"/>
    <property type="evidence" value="ECO:0007669"/>
    <property type="project" value="TreeGrafter"/>
</dbReference>
<dbReference type="InterPro" id="IPR051675">
    <property type="entry name" value="Endo/Exo/Phosphatase_dom_1"/>
</dbReference>
<dbReference type="SUPFAM" id="SSF47781">
    <property type="entry name" value="RuvA domain 2-like"/>
    <property type="match status" value="1"/>
</dbReference>
<proteinExistence type="predicted"/>
<evidence type="ECO:0000313" key="2">
    <source>
        <dbReference type="EMBL" id="OEF26972.1"/>
    </source>
</evidence>
<gene>
    <name evidence="2" type="ORF">A1QC_00975</name>
</gene>
<dbReference type="NCBIfam" id="TIGR00426">
    <property type="entry name" value="competence protein ComEA helix-hairpin-helix repeat region"/>
    <property type="match status" value="1"/>
</dbReference>
<reference evidence="2 3" key="1">
    <citation type="journal article" date="2012" name="Science">
        <title>Ecological populations of bacteria act as socially cohesive units of antibiotic production and resistance.</title>
        <authorList>
            <person name="Cordero O.X."/>
            <person name="Wildschutte H."/>
            <person name="Kirkup B."/>
            <person name="Proehl S."/>
            <person name="Ngo L."/>
            <person name="Hussain F."/>
            <person name="Le Roux F."/>
            <person name="Mincer T."/>
            <person name="Polz M.F."/>
        </authorList>
    </citation>
    <scope>NUCLEOTIDE SEQUENCE [LARGE SCALE GENOMIC DNA]</scope>
    <source>
        <strain evidence="2 3">1S-45</strain>
    </source>
</reference>
<feature type="signal peptide" evidence="1">
    <location>
        <begin position="1"/>
        <end position="23"/>
    </location>
</feature>
<keyword evidence="3" id="KW-1185">Reference proteome</keyword>
<dbReference type="STRING" id="1188252.A1QC_00975"/>
<dbReference type="Proteomes" id="UP000094070">
    <property type="component" value="Unassembled WGS sequence"/>
</dbReference>
<dbReference type="GO" id="GO:0015628">
    <property type="term" value="P:protein secretion by the type II secretion system"/>
    <property type="evidence" value="ECO:0007669"/>
    <property type="project" value="TreeGrafter"/>
</dbReference>
<protein>
    <submittedName>
        <fullName evidence="2">Transporter</fullName>
    </submittedName>
</protein>
<accession>A0A1E5E3X3</accession>
<dbReference type="OrthoDB" id="7510573at2"/>
<dbReference type="Gene3D" id="1.10.150.280">
    <property type="entry name" value="AF1531-like domain"/>
    <property type="match status" value="1"/>
</dbReference>
<comment type="caution">
    <text evidence="2">The sequence shown here is derived from an EMBL/GenBank/DDBJ whole genome shotgun (WGS) entry which is preliminary data.</text>
</comment>
<dbReference type="InterPro" id="IPR004509">
    <property type="entry name" value="Competence_ComEA_HhH"/>
</dbReference>
<evidence type="ECO:0000256" key="1">
    <source>
        <dbReference type="SAM" id="SignalP"/>
    </source>
</evidence>
<name>A0A1E5E3X3_9VIBR</name>
<dbReference type="AlphaFoldDB" id="A0A1E5E3X3"/>
<evidence type="ECO:0000313" key="3">
    <source>
        <dbReference type="Proteomes" id="UP000094070"/>
    </source>
</evidence>
<dbReference type="EMBL" id="AJYK02000043">
    <property type="protein sequence ID" value="OEF26972.1"/>
    <property type="molecule type" value="Genomic_DNA"/>
</dbReference>
<keyword evidence="1" id="KW-0732">Signal</keyword>
<dbReference type="eggNOG" id="COG1555">
    <property type="taxonomic scope" value="Bacteria"/>
</dbReference>
<dbReference type="PANTHER" id="PTHR21180:SF32">
    <property type="entry name" value="ENDONUCLEASE_EXONUCLEASE_PHOSPHATASE FAMILY DOMAIN-CONTAINING PROTEIN 1"/>
    <property type="match status" value="1"/>
</dbReference>
<dbReference type="PANTHER" id="PTHR21180">
    <property type="entry name" value="ENDONUCLEASE/EXONUCLEASE/PHOSPHATASE FAMILY DOMAIN-CONTAINING PROTEIN 1"/>
    <property type="match status" value="1"/>
</dbReference>
<dbReference type="InterPro" id="IPR010994">
    <property type="entry name" value="RuvA_2-like"/>
</dbReference>
<sequence length="99" mass="10867">MKLIRSFFMVLLSMGLVLNVAYAATDTSTKHEGIEITVNVNKADAEEIATMLKGIGEKKAQDIVDYRAEHGNFKSIDDLTQVKGIGQATIEKNQGRIVL</sequence>
<dbReference type="Pfam" id="PF12836">
    <property type="entry name" value="HHH_3"/>
    <property type="match status" value="1"/>
</dbReference>
<organism evidence="2 3">
    <name type="scientific">Vibrio rumoiensis 1S-45</name>
    <dbReference type="NCBI Taxonomy" id="1188252"/>
    <lineage>
        <taxon>Bacteria</taxon>
        <taxon>Pseudomonadati</taxon>
        <taxon>Pseudomonadota</taxon>
        <taxon>Gammaproteobacteria</taxon>
        <taxon>Vibrionales</taxon>
        <taxon>Vibrionaceae</taxon>
        <taxon>Vibrio</taxon>
    </lineage>
</organism>
<feature type="chain" id="PRO_5009174792" evidence="1">
    <location>
        <begin position="24"/>
        <end position="99"/>
    </location>
</feature>